<name>A0A826HQG7_LACPA</name>
<dbReference type="SUPFAM" id="SSF55031">
    <property type="entry name" value="Bacterial exopeptidase dimerisation domain"/>
    <property type="match status" value="1"/>
</dbReference>
<dbReference type="InterPro" id="IPR001261">
    <property type="entry name" value="ArgE/DapE_CS"/>
</dbReference>
<evidence type="ECO:0000313" key="10">
    <source>
        <dbReference type="Proteomes" id="UP000015927"/>
    </source>
</evidence>
<evidence type="ECO:0000256" key="8">
    <source>
        <dbReference type="ARBA" id="ARBA00023049"/>
    </source>
</evidence>
<dbReference type="Gene3D" id="3.40.630.10">
    <property type="entry name" value="Zn peptidases"/>
    <property type="match status" value="2"/>
</dbReference>
<dbReference type="Gene3D" id="3.30.70.360">
    <property type="match status" value="2"/>
</dbReference>
<dbReference type="KEGG" id="lpi:LBPG_01341"/>
<keyword evidence="6" id="KW-0862">Zinc</keyword>
<dbReference type="GeneID" id="57091338"/>
<evidence type="ECO:0000256" key="6">
    <source>
        <dbReference type="ARBA" id="ARBA00022833"/>
    </source>
</evidence>
<dbReference type="GO" id="GO:0008237">
    <property type="term" value="F:metallopeptidase activity"/>
    <property type="evidence" value="ECO:0007669"/>
    <property type="project" value="UniProtKB-KW"/>
</dbReference>
<dbReference type="GO" id="GO:0006508">
    <property type="term" value="P:proteolysis"/>
    <property type="evidence" value="ECO:0007669"/>
    <property type="project" value="UniProtKB-KW"/>
</dbReference>
<dbReference type="CDD" id="cd03888">
    <property type="entry name" value="M20_PepV"/>
    <property type="match status" value="1"/>
</dbReference>
<evidence type="ECO:0000256" key="7">
    <source>
        <dbReference type="ARBA" id="ARBA00022997"/>
    </source>
</evidence>
<evidence type="ECO:0000256" key="1">
    <source>
        <dbReference type="ARBA" id="ARBA00001947"/>
    </source>
</evidence>
<evidence type="ECO:0000256" key="2">
    <source>
        <dbReference type="ARBA" id="ARBA00006247"/>
    </source>
</evidence>
<protein>
    <submittedName>
        <fullName evidence="9">Peptidase M20A</fullName>
    </submittedName>
</protein>
<keyword evidence="3" id="KW-0645">Protease</keyword>
<evidence type="ECO:0000313" key="9">
    <source>
        <dbReference type="EMBL" id="EEQ65892.2"/>
    </source>
</evidence>
<gene>
    <name evidence="9" type="ORF">LBPG_01341</name>
</gene>
<dbReference type="RefSeq" id="WP_003568054.1">
    <property type="nucleotide sequence ID" value="NC_022112.1"/>
</dbReference>
<dbReference type="PANTHER" id="PTHR43808:SF31">
    <property type="entry name" value="N-ACETYL-L-CITRULLINE DEACETYLASE"/>
    <property type="match status" value="1"/>
</dbReference>
<dbReference type="GO" id="GO:0008777">
    <property type="term" value="F:acetylornithine deacetylase activity"/>
    <property type="evidence" value="ECO:0007669"/>
    <property type="project" value="TreeGrafter"/>
</dbReference>
<dbReference type="SUPFAM" id="SSF53187">
    <property type="entry name" value="Zn-dependent exopeptidases"/>
    <property type="match status" value="1"/>
</dbReference>
<dbReference type="PROSITE" id="PS00758">
    <property type="entry name" value="ARGE_DAPE_CPG2_1"/>
    <property type="match status" value="1"/>
</dbReference>
<comment type="similarity">
    <text evidence="2">Belongs to the peptidase M20A family.</text>
</comment>
<dbReference type="InterPro" id="IPR050072">
    <property type="entry name" value="Peptidase_M20A"/>
</dbReference>
<dbReference type="InterPro" id="IPR010964">
    <property type="entry name" value="M20A_pepV-rel"/>
</dbReference>
<dbReference type="InterPro" id="IPR036264">
    <property type="entry name" value="Bact_exopeptidase_dim_dom"/>
</dbReference>
<evidence type="ECO:0000256" key="5">
    <source>
        <dbReference type="ARBA" id="ARBA00022801"/>
    </source>
</evidence>
<proteinExistence type="inferred from homology"/>
<dbReference type="GO" id="GO:0016805">
    <property type="term" value="F:dipeptidase activity"/>
    <property type="evidence" value="ECO:0007669"/>
    <property type="project" value="UniProtKB-KW"/>
</dbReference>
<keyword evidence="4" id="KW-0479">Metal-binding</keyword>
<evidence type="ECO:0000256" key="4">
    <source>
        <dbReference type="ARBA" id="ARBA00022723"/>
    </source>
</evidence>
<dbReference type="NCBIfam" id="TIGR01887">
    <property type="entry name" value="dipeptidaselike"/>
    <property type="match status" value="1"/>
</dbReference>
<dbReference type="AlphaFoldDB" id="A0A826HQG7"/>
<dbReference type="GO" id="GO:0008270">
    <property type="term" value="F:zinc ion binding"/>
    <property type="evidence" value="ECO:0007669"/>
    <property type="project" value="InterPro"/>
</dbReference>
<keyword evidence="5" id="KW-0378">Hydrolase</keyword>
<accession>A0A826HQG7</accession>
<dbReference type="InterPro" id="IPR002933">
    <property type="entry name" value="Peptidase_M20"/>
</dbReference>
<reference evidence="9 10" key="1">
    <citation type="submission" date="2010-12" db="EMBL/GenBank/DDBJ databases">
        <title>The Genome Sequence of Lactobacillus paracasei subsp. paracasei strain 8700:2.</title>
        <authorList>
            <consortium name="The Broad Institute Genome Sequencing Platform"/>
            <person name="Ward D."/>
            <person name="Earl A."/>
            <person name="Feldgarden M."/>
            <person name="Young S.K."/>
            <person name="Gargeya S."/>
            <person name="Zeng Q."/>
            <person name="Alvarado L."/>
            <person name="Berlin A."/>
            <person name="Bochicchio J."/>
            <person name="Chapman S.B."/>
            <person name="Chen Z."/>
            <person name="Freedman E."/>
            <person name="Gellesch M."/>
            <person name="Goldberg J."/>
            <person name="Griggs A."/>
            <person name="Gujja S."/>
            <person name="Heilman E."/>
            <person name="Heiman D."/>
            <person name="Howarth C."/>
            <person name="Mehta T."/>
            <person name="Neiman D."/>
            <person name="Pearson M."/>
            <person name="Roberts A."/>
            <person name="Saif S."/>
            <person name="Shea T."/>
            <person name="Shenoy N."/>
            <person name="Sisk P."/>
            <person name="Stolte C."/>
            <person name="Sykes S."/>
            <person name="White J."/>
            <person name="Yandava C."/>
            <person name="Saulnier D."/>
            <person name="Haas B."/>
            <person name="Nusbaum C."/>
            <person name="Birren B."/>
        </authorList>
    </citation>
    <scope>NUCLEOTIDE SEQUENCE [LARGE SCALE GENOMIC DNA]</scope>
    <source>
        <strain evidence="9 10">8700:2</strain>
    </source>
</reference>
<dbReference type="EMBL" id="CP002391">
    <property type="protein sequence ID" value="EEQ65892.2"/>
    <property type="molecule type" value="Genomic_DNA"/>
</dbReference>
<organism evidence="9 10">
    <name type="scientific">Lacticaseibacillus paracasei subsp. paracasei 8700:2</name>
    <dbReference type="NCBI Taxonomy" id="537973"/>
    <lineage>
        <taxon>Bacteria</taxon>
        <taxon>Bacillati</taxon>
        <taxon>Bacillota</taxon>
        <taxon>Bacilli</taxon>
        <taxon>Lactobacillales</taxon>
        <taxon>Lactobacillaceae</taxon>
        <taxon>Lacticaseibacillus</taxon>
    </lineage>
</organism>
<dbReference type="Proteomes" id="UP000015927">
    <property type="component" value="Chromosome"/>
</dbReference>
<comment type="cofactor">
    <cofactor evidence="1">
        <name>Zn(2+)</name>
        <dbReference type="ChEBI" id="CHEBI:29105"/>
    </cofactor>
</comment>
<keyword evidence="8" id="KW-0482">Metalloprotease</keyword>
<dbReference type="PANTHER" id="PTHR43808">
    <property type="entry name" value="ACETYLORNITHINE DEACETYLASE"/>
    <property type="match status" value="1"/>
</dbReference>
<keyword evidence="7" id="KW-0224">Dipeptidase</keyword>
<evidence type="ECO:0000256" key="3">
    <source>
        <dbReference type="ARBA" id="ARBA00022670"/>
    </source>
</evidence>
<dbReference type="GO" id="GO:0006526">
    <property type="term" value="P:L-arginine biosynthetic process"/>
    <property type="evidence" value="ECO:0007669"/>
    <property type="project" value="TreeGrafter"/>
</dbReference>
<dbReference type="Pfam" id="PF01546">
    <property type="entry name" value="Peptidase_M20"/>
    <property type="match status" value="1"/>
</dbReference>
<sequence>MEKATLAAMYDTHRDEFLAALRQVMAVKSVRGQQAEHAPFGSGPRAVLTAVAQLGAAYGFKTAVVNDAMAYVQWGEDDQHYIGIVGHLDVVPAGDADWHFPPYALSEKDGRLYGRGVLDNKGPSMACLIGMKLLKDAGFQPQKTIRLIFGSDEESGSNDVPRYLASEAPPEFGFTPDCKFPVVYGERGIVNYRITTPIATTSIKQIGTIAGDQTRDHVPDKLTVAVDGQPITANGIRVPTNAPEKGVNAITELAKKLVTEQRTTGELASYCQWLIDSLAEKHFGEGLGMAFEDADSGRLIVTPYSLQKTDDAMTLGLAMRYPVTYHEANVSKGLAAAVPAGSQITIVRSMPSVLHDRHDPRIAQLTQAYEKMTGNDGTPVTTTGATYAREMPNIIAFGPSFPGQKGIAHKEDEWMDEADLKLNMMIFMDAMIGLTERDPTRLETGA</sequence>